<name>A0A4S4DWM4_CAMSN</name>
<keyword evidence="4" id="KW-0333">Golgi apparatus</keyword>
<comment type="caution">
    <text evidence="9">The sequence shown here is derived from an EMBL/GenBank/DDBJ whole genome shotgun (WGS) entry which is preliminary data.</text>
</comment>
<organism evidence="9 10">
    <name type="scientific">Camellia sinensis var. sinensis</name>
    <name type="common">China tea</name>
    <dbReference type="NCBI Taxonomy" id="542762"/>
    <lineage>
        <taxon>Eukaryota</taxon>
        <taxon>Viridiplantae</taxon>
        <taxon>Streptophyta</taxon>
        <taxon>Embryophyta</taxon>
        <taxon>Tracheophyta</taxon>
        <taxon>Spermatophyta</taxon>
        <taxon>Magnoliopsida</taxon>
        <taxon>eudicotyledons</taxon>
        <taxon>Gunneridae</taxon>
        <taxon>Pentapetalae</taxon>
        <taxon>asterids</taxon>
        <taxon>Ericales</taxon>
        <taxon>Theaceae</taxon>
        <taxon>Camellia</taxon>
    </lineage>
</organism>
<proteinExistence type="predicted"/>
<keyword evidence="6" id="KW-0472">Membrane</keyword>
<gene>
    <name evidence="9" type="ORF">TEA_014069</name>
</gene>
<evidence type="ECO:0000256" key="4">
    <source>
        <dbReference type="ARBA" id="ARBA00023034"/>
    </source>
</evidence>
<dbReference type="InterPro" id="IPR019177">
    <property type="entry name" value="Golgin_subfamily_A_member_5"/>
</dbReference>
<keyword evidence="2" id="KW-0812">Transmembrane</keyword>
<evidence type="ECO:0000256" key="6">
    <source>
        <dbReference type="ARBA" id="ARBA00023136"/>
    </source>
</evidence>
<feature type="compositionally biased region" description="Basic and acidic residues" evidence="8">
    <location>
        <begin position="28"/>
        <end position="47"/>
    </location>
</feature>
<evidence type="ECO:0000256" key="3">
    <source>
        <dbReference type="ARBA" id="ARBA00022989"/>
    </source>
</evidence>
<accession>A0A4S4DWM4</accession>
<protein>
    <recommendedName>
        <fullName evidence="11">Golgin candidate 2</fullName>
    </recommendedName>
</protein>
<dbReference type="GO" id="GO:0007030">
    <property type="term" value="P:Golgi organization"/>
    <property type="evidence" value="ECO:0007669"/>
    <property type="project" value="InterPro"/>
</dbReference>
<dbReference type="Proteomes" id="UP000306102">
    <property type="component" value="Unassembled WGS sequence"/>
</dbReference>
<keyword evidence="10" id="KW-1185">Reference proteome</keyword>
<dbReference type="EMBL" id="SDRB02009775">
    <property type="protein sequence ID" value="THG07772.1"/>
    <property type="molecule type" value="Genomic_DNA"/>
</dbReference>
<keyword evidence="3" id="KW-1133">Transmembrane helix</keyword>
<dbReference type="GO" id="GO:0031985">
    <property type="term" value="C:Golgi cisterna"/>
    <property type="evidence" value="ECO:0007669"/>
    <property type="project" value="TreeGrafter"/>
</dbReference>
<dbReference type="GO" id="GO:0000301">
    <property type="term" value="P:retrograde transport, vesicle recycling within Golgi"/>
    <property type="evidence" value="ECO:0007669"/>
    <property type="project" value="TreeGrafter"/>
</dbReference>
<feature type="compositionally biased region" description="Basic and acidic residues" evidence="8">
    <location>
        <begin position="348"/>
        <end position="357"/>
    </location>
</feature>
<keyword evidence="5 7" id="KW-0175">Coiled coil</keyword>
<evidence type="ECO:0000313" key="9">
    <source>
        <dbReference type="EMBL" id="THG07772.1"/>
    </source>
</evidence>
<feature type="compositionally biased region" description="Basic and acidic residues" evidence="8">
    <location>
        <begin position="217"/>
        <end position="227"/>
    </location>
</feature>
<evidence type="ECO:0000256" key="8">
    <source>
        <dbReference type="SAM" id="MobiDB-lite"/>
    </source>
</evidence>
<feature type="compositionally biased region" description="Polar residues" evidence="8">
    <location>
        <begin position="112"/>
        <end position="136"/>
    </location>
</feature>
<dbReference type="PANTHER" id="PTHR13815">
    <property type="entry name" value="GOLGIN-84"/>
    <property type="match status" value="1"/>
</dbReference>
<evidence type="ECO:0000256" key="2">
    <source>
        <dbReference type="ARBA" id="ARBA00022692"/>
    </source>
</evidence>
<evidence type="ECO:0000256" key="5">
    <source>
        <dbReference type="ARBA" id="ARBA00023054"/>
    </source>
</evidence>
<feature type="compositionally biased region" description="Polar residues" evidence="8">
    <location>
        <begin position="149"/>
        <end position="159"/>
    </location>
</feature>
<feature type="region of interest" description="Disordered" evidence="8">
    <location>
        <begin position="23"/>
        <end position="358"/>
    </location>
</feature>
<feature type="compositionally biased region" description="Basic and acidic residues" evidence="8">
    <location>
        <begin position="235"/>
        <end position="263"/>
    </location>
</feature>
<evidence type="ECO:0000256" key="7">
    <source>
        <dbReference type="SAM" id="Coils"/>
    </source>
</evidence>
<reference evidence="9 10" key="1">
    <citation type="journal article" date="2018" name="Proc. Natl. Acad. Sci. U.S.A.">
        <title>Draft genome sequence of Camellia sinensis var. sinensis provides insights into the evolution of the tea genome and tea quality.</title>
        <authorList>
            <person name="Wei C."/>
            <person name="Yang H."/>
            <person name="Wang S."/>
            <person name="Zhao J."/>
            <person name="Liu C."/>
            <person name="Gao L."/>
            <person name="Xia E."/>
            <person name="Lu Y."/>
            <person name="Tai Y."/>
            <person name="She G."/>
            <person name="Sun J."/>
            <person name="Cao H."/>
            <person name="Tong W."/>
            <person name="Gao Q."/>
            <person name="Li Y."/>
            <person name="Deng W."/>
            <person name="Jiang X."/>
            <person name="Wang W."/>
            <person name="Chen Q."/>
            <person name="Zhang S."/>
            <person name="Li H."/>
            <person name="Wu J."/>
            <person name="Wang P."/>
            <person name="Li P."/>
            <person name="Shi C."/>
            <person name="Zheng F."/>
            <person name="Jian J."/>
            <person name="Huang B."/>
            <person name="Shan D."/>
            <person name="Shi M."/>
            <person name="Fang C."/>
            <person name="Yue Y."/>
            <person name="Li F."/>
            <person name="Li D."/>
            <person name="Wei S."/>
            <person name="Han B."/>
            <person name="Jiang C."/>
            <person name="Yin Y."/>
            <person name="Xia T."/>
            <person name="Zhang Z."/>
            <person name="Bennetzen J.L."/>
            <person name="Zhao S."/>
            <person name="Wan X."/>
        </authorList>
    </citation>
    <scope>NUCLEOTIDE SEQUENCE [LARGE SCALE GENOMIC DNA]</scope>
    <source>
        <strain evidence="10">cv. Shuchazao</strain>
        <tissue evidence="9">Leaf</tissue>
    </source>
</reference>
<evidence type="ECO:0000256" key="1">
    <source>
        <dbReference type="ARBA" id="ARBA00004394"/>
    </source>
</evidence>
<feature type="coiled-coil region" evidence="7">
    <location>
        <begin position="454"/>
        <end position="543"/>
    </location>
</feature>
<dbReference type="GO" id="GO:0000139">
    <property type="term" value="C:Golgi membrane"/>
    <property type="evidence" value="ECO:0007669"/>
    <property type="project" value="UniProtKB-SubCell"/>
</dbReference>
<dbReference type="PANTHER" id="PTHR13815:SF5">
    <property type="entry name" value="GOLGIN CANDIDATE 2"/>
    <property type="match status" value="1"/>
</dbReference>
<dbReference type="Pfam" id="PF09787">
    <property type="entry name" value="Golgin_A5"/>
    <property type="match status" value="1"/>
</dbReference>
<sequence>MAGWISSKLKVAETLLQQIDHQAAESLGKNDKPRSDDLSIETSRKSTEVVPLKDQLKKKKNKDKTTQTNDLIGKSRNDRNSIEISSNKISVNRDRVEEVGALAVNPPPKSGLTDSDWTQLLSAPSQPTSPVVTSGNGVTGIHGLRKDGQTQGRSGSNLSALEGKRNQKGKNSGLRTLKKPGVLSENKVNGGRRRDGEDSRIVQGISRAELGSGGNESEVRESDRKDASPSLVVENKYKANEERNGVSEETHGDMGHLHSKEVTSVDTVPQSTDRDSLVEMASETADGVSDLKMGNGNDDHNRFRSSIGGINERSAGPRRSPTLKRDSPSISNRGSDSETESTSTSDSESEREREERKRRAAQILVEKAAARAIEAIKERENMVARLEGEKQSLEKILEERAKQQAQEASELQNTMMETMEAVDLEKQKHNNTRMEALGRLAKLETTNADLARSLAAAQWNLEVEVNRVAELRQQIDLKEANHEELRRKISTIHDTGNQFVAPKGVELEREILEAEYSFVTEKIGRLEEKAKTLETNIEMTRKDIENPTEVEVELKRRLGQLTDHLIQKQAQVEALSSEKATHLLRIEAVSRLLDENKSKLNATDIESGIWEFSNSKLRPLFKERMQSGRQHLGSLVRQLDSIFCAGAVFLRRNSTARLWSFVYLVCLHFWVVYILMSHSPVSDEARSGAVISLENINNTGGV</sequence>
<evidence type="ECO:0000313" key="10">
    <source>
        <dbReference type="Proteomes" id="UP000306102"/>
    </source>
</evidence>
<comment type="subcellular location">
    <subcellularLocation>
        <location evidence="1">Golgi apparatus membrane</location>
    </subcellularLocation>
</comment>
<evidence type="ECO:0008006" key="11">
    <source>
        <dbReference type="Google" id="ProtNLM"/>
    </source>
</evidence>
<dbReference type="AlphaFoldDB" id="A0A4S4DWM4"/>